<name>A0A7W7GQD2_9MICC</name>
<dbReference type="GO" id="GO:0003677">
    <property type="term" value="F:DNA binding"/>
    <property type="evidence" value="ECO:0007669"/>
    <property type="project" value="UniProtKB-KW"/>
</dbReference>
<proteinExistence type="predicted"/>
<dbReference type="InterPro" id="IPR036390">
    <property type="entry name" value="WH_DNA-bd_sf"/>
</dbReference>
<dbReference type="Proteomes" id="UP000540191">
    <property type="component" value="Unassembled WGS sequence"/>
</dbReference>
<dbReference type="SMART" id="SM00347">
    <property type="entry name" value="HTH_MARR"/>
    <property type="match status" value="1"/>
</dbReference>
<dbReference type="InterPro" id="IPR039422">
    <property type="entry name" value="MarR/SlyA-like"/>
</dbReference>
<dbReference type="InterPro" id="IPR036388">
    <property type="entry name" value="WH-like_DNA-bd_sf"/>
</dbReference>
<gene>
    <name evidence="2" type="ORF">HDA30_001857</name>
</gene>
<evidence type="ECO:0000259" key="1">
    <source>
        <dbReference type="PROSITE" id="PS50995"/>
    </source>
</evidence>
<organism evidence="2 3">
    <name type="scientific">Micrococcus cohnii</name>
    <dbReference type="NCBI Taxonomy" id="993416"/>
    <lineage>
        <taxon>Bacteria</taxon>
        <taxon>Bacillati</taxon>
        <taxon>Actinomycetota</taxon>
        <taxon>Actinomycetes</taxon>
        <taxon>Micrococcales</taxon>
        <taxon>Micrococcaceae</taxon>
        <taxon>Micrococcus</taxon>
    </lineage>
</organism>
<keyword evidence="2" id="KW-0238">DNA-binding</keyword>
<dbReference type="SUPFAM" id="SSF46785">
    <property type="entry name" value="Winged helix' DNA-binding domain"/>
    <property type="match status" value="1"/>
</dbReference>
<dbReference type="AlphaFoldDB" id="A0A7W7GQD2"/>
<dbReference type="PANTHER" id="PTHR33164">
    <property type="entry name" value="TRANSCRIPTIONAL REGULATOR, MARR FAMILY"/>
    <property type="match status" value="1"/>
</dbReference>
<dbReference type="PROSITE" id="PS50995">
    <property type="entry name" value="HTH_MARR_2"/>
    <property type="match status" value="1"/>
</dbReference>
<dbReference type="RefSeq" id="WP_184241952.1">
    <property type="nucleotide sequence ID" value="NZ_JACHNA010000001.1"/>
</dbReference>
<accession>A0A7W7GQD2</accession>
<dbReference type="Gene3D" id="1.10.10.10">
    <property type="entry name" value="Winged helix-like DNA-binding domain superfamily/Winged helix DNA-binding domain"/>
    <property type="match status" value="1"/>
</dbReference>
<protein>
    <submittedName>
        <fullName evidence="2">DNA-binding MarR family transcriptional regulator</fullName>
    </submittedName>
</protein>
<evidence type="ECO:0000313" key="2">
    <source>
        <dbReference type="EMBL" id="MBB4736349.1"/>
    </source>
</evidence>
<feature type="domain" description="HTH marR-type" evidence="1">
    <location>
        <begin position="16"/>
        <end position="148"/>
    </location>
</feature>
<dbReference type="EMBL" id="JACHNA010000001">
    <property type="protein sequence ID" value="MBB4736349.1"/>
    <property type="molecule type" value="Genomic_DNA"/>
</dbReference>
<dbReference type="PANTHER" id="PTHR33164:SF57">
    <property type="entry name" value="MARR-FAMILY TRANSCRIPTIONAL REGULATOR"/>
    <property type="match status" value="1"/>
</dbReference>
<reference evidence="2 3" key="1">
    <citation type="submission" date="2020-08" db="EMBL/GenBank/DDBJ databases">
        <title>Sequencing the genomes of 1000 actinobacteria strains.</title>
        <authorList>
            <person name="Klenk H.-P."/>
        </authorList>
    </citation>
    <scope>NUCLEOTIDE SEQUENCE [LARGE SCALE GENOMIC DNA]</scope>
    <source>
        <strain evidence="2 3">DSM 23974</strain>
    </source>
</reference>
<dbReference type="InterPro" id="IPR000835">
    <property type="entry name" value="HTH_MarR-typ"/>
</dbReference>
<keyword evidence="3" id="KW-1185">Reference proteome</keyword>
<dbReference type="GO" id="GO:0003700">
    <property type="term" value="F:DNA-binding transcription factor activity"/>
    <property type="evidence" value="ECO:0007669"/>
    <property type="project" value="InterPro"/>
</dbReference>
<dbReference type="Pfam" id="PF12802">
    <property type="entry name" value="MarR_2"/>
    <property type="match status" value="1"/>
</dbReference>
<sequence length="164" mass="17734">MSATRSGELEDAIHGLESAFSALTRQYRRLLAVQARQLSPGFSAAAMKAFVTIAHAAPITPSAVAEALTVDRAQVSRLLRDLDTEGLIARDPDPHDRRQTLLRLTDEGAARLAAVREGPTGGGLRRDLAAWDPADIRRLTELLERFVAERAARAGDDHGEESDA</sequence>
<comment type="caution">
    <text evidence="2">The sequence shown here is derived from an EMBL/GenBank/DDBJ whole genome shotgun (WGS) entry which is preliminary data.</text>
</comment>
<evidence type="ECO:0000313" key="3">
    <source>
        <dbReference type="Proteomes" id="UP000540191"/>
    </source>
</evidence>
<dbReference type="PRINTS" id="PR00598">
    <property type="entry name" value="HTHMARR"/>
</dbReference>
<dbReference type="GO" id="GO:0006950">
    <property type="term" value="P:response to stress"/>
    <property type="evidence" value="ECO:0007669"/>
    <property type="project" value="TreeGrafter"/>
</dbReference>